<name>A0A1Y2H589_9FUNG</name>
<protein>
    <submittedName>
        <fullName evidence="1">Uncharacterized protein</fullName>
    </submittedName>
</protein>
<sequence length="183" mass="20427">MTQEVGLDVVAERWSSRSLGSTSTLLPKLRCEWASRQREILASNSRPWCGRFLMHIHQNVTHSSKKKMDTSNSTALPIRALKDGIQIARVLAHHHVILDLLPPYNASLALGSGRDDAFMVVCRQQKILHLVGGVDEFAEVLLLVILGRAPVFVEKVTKSDHEVFDDVFGGRVEKVAEGQVLYF</sequence>
<evidence type="ECO:0000313" key="2">
    <source>
        <dbReference type="Proteomes" id="UP000193411"/>
    </source>
</evidence>
<proteinExistence type="predicted"/>
<reference evidence="1 2" key="1">
    <citation type="submission" date="2016-07" db="EMBL/GenBank/DDBJ databases">
        <title>Pervasive Adenine N6-methylation of Active Genes in Fungi.</title>
        <authorList>
            <consortium name="DOE Joint Genome Institute"/>
            <person name="Mondo S.J."/>
            <person name="Dannebaum R.O."/>
            <person name="Kuo R.C."/>
            <person name="Labutti K."/>
            <person name="Haridas S."/>
            <person name="Kuo A."/>
            <person name="Salamov A."/>
            <person name="Ahrendt S.R."/>
            <person name="Lipzen A."/>
            <person name="Sullivan W."/>
            <person name="Andreopoulos W.B."/>
            <person name="Clum A."/>
            <person name="Lindquist E."/>
            <person name="Daum C."/>
            <person name="Ramamoorthy G.K."/>
            <person name="Gryganskyi A."/>
            <person name="Culley D."/>
            <person name="Magnuson J.K."/>
            <person name="James T.Y."/>
            <person name="O'Malley M.A."/>
            <person name="Stajich J.E."/>
            <person name="Spatafora J.W."/>
            <person name="Visel A."/>
            <person name="Grigoriev I.V."/>
        </authorList>
    </citation>
    <scope>NUCLEOTIDE SEQUENCE [LARGE SCALE GENOMIC DNA]</scope>
    <source>
        <strain evidence="1 2">PL171</strain>
    </source>
</reference>
<evidence type="ECO:0000313" key="1">
    <source>
        <dbReference type="EMBL" id="ORZ29737.1"/>
    </source>
</evidence>
<dbReference type="Proteomes" id="UP000193411">
    <property type="component" value="Unassembled WGS sequence"/>
</dbReference>
<accession>A0A1Y2H589</accession>
<comment type="caution">
    <text evidence="1">The sequence shown here is derived from an EMBL/GenBank/DDBJ whole genome shotgun (WGS) entry which is preliminary data.</text>
</comment>
<keyword evidence="2" id="KW-1185">Reference proteome</keyword>
<dbReference type="AlphaFoldDB" id="A0A1Y2H589"/>
<dbReference type="EMBL" id="MCFL01000131">
    <property type="protein sequence ID" value="ORZ29737.1"/>
    <property type="molecule type" value="Genomic_DNA"/>
</dbReference>
<organism evidence="1 2">
    <name type="scientific">Catenaria anguillulae PL171</name>
    <dbReference type="NCBI Taxonomy" id="765915"/>
    <lineage>
        <taxon>Eukaryota</taxon>
        <taxon>Fungi</taxon>
        <taxon>Fungi incertae sedis</taxon>
        <taxon>Blastocladiomycota</taxon>
        <taxon>Blastocladiomycetes</taxon>
        <taxon>Blastocladiales</taxon>
        <taxon>Catenariaceae</taxon>
        <taxon>Catenaria</taxon>
    </lineage>
</organism>
<gene>
    <name evidence="1" type="ORF">BCR44DRAFT_322923</name>
</gene>